<keyword evidence="2" id="KW-1185">Reference proteome</keyword>
<proteinExistence type="predicted"/>
<evidence type="ECO:0000313" key="2">
    <source>
        <dbReference type="Proteomes" id="UP000018721"/>
    </source>
</evidence>
<evidence type="ECO:0000313" key="1">
    <source>
        <dbReference type="EMBL" id="ETI48452.1"/>
    </source>
</evidence>
<dbReference type="AlphaFoldDB" id="V9FDH5"/>
<dbReference type="EMBL" id="ANIZ01001275">
    <property type="protein sequence ID" value="ETI48452.1"/>
    <property type="molecule type" value="Genomic_DNA"/>
</dbReference>
<dbReference type="HOGENOM" id="CLU_2228486_0_0_1"/>
<dbReference type="Proteomes" id="UP000018721">
    <property type="component" value="Unassembled WGS sequence"/>
</dbReference>
<reference evidence="1 2" key="1">
    <citation type="submission" date="2013-11" db="EMBL/GenBank/DDBJ databases">
        <title>The Genome Sequence of Phytophthora parasitica P1569.</title>
        <authorList>
            <consortium name="The Broad Institute Genomics Platform"/>
            <person name="Russ C."/>
            <person name="Tyler B."/>
            <person name="Panabieres F."/>
            <person name="Shan W."/>
            <person name="Tripathy S."/>
            <person name="Grunwald N."/>
            <person name="Machado M."/>
            <person name="Johnson C.S."/>
            <person name="Arredondo F."/>
            <person name="Hong C."/>
            <person name="Coffey M."/>
            <person name="Young S.K."/>
            <person name="Zeng Q."/>
            <person name="Gargeya S."/>
            <person name="Fitzgerald M."/>
            <person name="Abouelleil A."/>
            <person name="Alvarado L."/>
            <person name="Chapman S.B."/>
            <person name="Gainer-Dewar J."/>
            <person name="Goldberg J."/>
            <person name="Griggs A."/>
            <person name="Gujja S."/>
            <person name="Hansen M."/>
            <person name="Howarth C."/>
            <person name="Imamovic A."/>
            <person name="Ireland A."/>
            <person name="Larimer J."/>
            <person name="McCowan C."/>
            <person name="Murphy C."/>
            <person name="Pearson M."/>
            <person name="Poon T.W."/>
            <person name="Priest M."/>
            <person name="Roberts A."/>
            <person name="Saif S."/>
            <person name="Shea T."/>
            <person name="Sykes S."/>
            <person name="Wortman J."/>
            <person name="Nusbaum C."/>
            <person name="Birren B."/>
        </authorList>
    </citation>
    <scope>NUCLEOTIDE SEQUENCE [LARGE SCALE GENOMIC DNA]</scope>
    <source>
        <strain evidence="1 2">P1569</strain>
    </source>
</reference>
<comment type="caution">
    <text evidence="1">The sequence shown here is derived from an EMBL/GenBank/DDBJ whole genome shotgun (WGS) entry which is preliminary data.</text>
</comment>
<name>V9FDH5_PHYNI</name>
<gene>
    <name evidence="1" type="ORF">F443_07521</name>
</gene>
<protein>
    <submittedName>
        <fullName evidence="1">Uncharacterized protein</fullName>
    </submittedName>
</protein>
<organism evidence="1 2">
    <name type="scientific">Phytophthora nicotianae P1569</name>
    <dbReference type="NCBI Taxonomy" id="1317065"/>
    <lineage>
        <taxon>Eukaryota</taxon>
        <taxon>Sar</taxon>
        <taxon>Stramenopiles</taxon>
        <taxon>Oomycota</taxon>
        <taxon>Peronosporomycetes</taxon>
        <taxon>Peronosporales</taxon>
        <taxon>Peronosporaceae</taxon>
        <taxon>Phytophthora</taxon>
    </lineage>
</organism>
<accession>V9FDH5</accession>
<sequence length="106" mass="12099">MEKEHHKYFKGLKRQMAKAAAQGEISAKTGKDPLSFELYSFLCEKLLVNPSKNMACARTYVITAWHLMCHGRMEWSGDAFCIYFAHQKMTKNATDHEIPGTATLTR</sequence>